<comment type="similarity">
    <text evidence="2">Belongs to the bacterial solute-binding protein 5 family.</text>
</comment>
<dbReference type="KEGG" id="lact:D7I46_12210"/>
<dbReference type="GO" id="GO:1904680">
    <property type="term" value="F:peptide transmembrane transporter activity"/>
    <property type="evidence" value="ECO:0007669"/>
    <property type="project" value="TreeGrafter"/>
</dbReference>
<evidence type="ECO:0000256" key="6">
    <source>
        <dbReference type="SAM" id="SignalP"/>
    </source>
</evidence>
<feature type="signal peptide" evidence="6">
    <location>
        <begin position="1"/>
        <end position="21"/>
    </location>
</feature>
<reference evidence="8 9" key="1">
    <citation type="submission" date="2018-09" db="EMBL/GenBank/DDBJ databases">
        <title>Genome sequencing of strain 1JSPR-7.</title>
        <authorList>
            <person name="Heo J."/>
            <person name="Kim S.-J."/>
            <person name="Kwon S.-W."/>
        </authorList>
    </citation>
    <scope>NUCLEOTIDE SEQUENCE [LARGE SCALE GENOMIC DNA]</scope>
    <source>
        <strain evidence="8 9">1JSPR-7</strain>
    </source>
</reference>
<dbReference type="AlphaFoldDB" id="A0A387BU72"/>
<proteinExistence type="inferred from homology"/>
<comment type="subcellular location">
    <subcellularLocation>
        <location evidence="1">Cell envelope</location>
    </subcellularLocation>
</comment>
<dbReference type="PANTHER" id="PTHR30290:SF10">
    <property type="entry name" value="PERIPLASMIC OLIGOPEPTIDE-BINDING PROTEIN-RELATED"/>
    <property type="match status" value="1"/>
</dbReference>
<evidence type="ECO:0000313" key="8">
    <source>
        <dbReference type="EMBL" id="AYG02011.1"/>
    </source>
</evidence>
<evidence type="ECO:0000313" key="9">
    <source>
        <dbReference type="Proteomes" id="UP000269374"/>
    </source>
</evidence>
<dbReference type="PROSITE" id="PS51257">
    <property type="entry name" value="PROKAR_LIPOPROTEIN"/>
    <property type="match status" value="1"/>
</dbReference>
<dbReference type="GO" id="GO:0043190">
    <property type="term" value="C:ATP-binding cassette (ABC) transporter complex"/>
    <property type="evidence" value="ECO:0007669"/>
    <property type="project" value="InterPro"/>
</dbReference>
<feature type="domain" description="Solute-binding protein family 5" evidence="7">
    <location>
        <begin position="79"/>
        <end position="479"/>
    </location>
</feature>
<dbReference type="Gene3D" id="3.40.190.10">
    <property type="entry name" value="Periplasmic binding protein-like II"/>
    <property type="match status" value="1"/>
</dbReference>
<dbReference type="GO" id="GO:0042597">
    <property type="term" value="C:periplasmic space"/>
    <property type="evidence" value="ECO:0007669"/>
    <property type="project" value="UniProtKB-ARBA"/>
</dbReference>
<dbReference type="Gene3D" id="3.90.76.10">
    <property type="entry name" value="Dipeptide-binding Protein, Domain 1"/>
    <property type="match status" value="1"/>
</dbReference>
<keyword evidence="5" id="KW-0571">Peptide transport</keyword>
<evidence type="ECO:0000256" key="3">
    <source>
        <dbReference type="ARBA" id="ARBA00022448"/>
    </source>
</evidence>
<keyword evidence="5" id="KW-0653">Protein transport</keyword>
<dbReference type="FunFam" id="3.90.76.10:FF:000001">
    <property type="entry name" value="Oligopeptide ABC transporter substrate-binding protein"/>
    <property type="match status" value="1"/>
</dbReference>
<dbReference type="GO" id="GO:0015833">
    <property type="term" value="P:peptide transport"/>
    <property type="evidence" value="ECO:0007669"/>
    <property type="project" value="UniProtKB-KW"/>
</dbReference>
<dbReference type="Gene3D" id="3.10.105.10">
    <property type="entry name" value="Dipeptide-binding Protein, Domain 3"/>
    <property type="match status" value="1"/>
</dbReference>
<dbReference type="OrthoDB" id="403896at2"/>
<feature type="chain" id="PRO_5039400077" evidence="6">
    <location>
        <begin position="22"/>
        <end position="560"/>
    </location>
</feature>
<dbReference type="CDD" id="cd08504">
    <property type="entry name" value="PBP2_OppA"/>
    <property type="match status" value="1"/>
</dbReference>
<dbReference type="SUPFAM" id="SSF53850">
    <property type="entry name" value="Periplasmic binding protein-like II"/>
    <property type="match status" value="1"/>
</dbReference>
<sequence>MKTWKKVTLGTVALGSAALLAACGGSSSSSSTSKNPQLELTTDITTLDSALATDTYSGEIIGNTQEGLTRVNNEGVAENALAKDIKVSDDGKVYTITLHDGLKWSDGTPLTAKDFVYSWQRAVNPATGSQYAYLYSDAGHIKNASEINSGKIKDLNQLGVVANSDTELTVTLTQPVPYFKFLLAAPVYAPVQKAAVEKYGKQYGTTSDKMVYSGPFVFKKNAGWTGTNANFSLVKNPNYYDKKNVKSSEIDFQVVKNPNTAVQLYKQGKLDEAPIASPELYSANKGFNGGKDYVPLKEATTAYIEYNQSGKGTSNPTAAKALQNVNIREAINLATNRNELVKQFYPGSAPATGLVPAGMATTQTGEDFSKYAAQPYTYDVSKAKELWQKGLKEIGAKSVNLTYTTDADKPVAKATADYLQTSLAKALPGLTITEKIVPFQQRLKDSQTQNFDMVMTLWGGDYAEPSTFLNLFTQNSGQNDGKVNNPAYEAAFNKASTLPDVMDDAARNADYKDAEQALFEQSSINPVYFRTTPSLRNPNLKGFNFHGTGLNYNLKGTYVK</sequence>
<dbReference type="Proteomes" id="UP000269374">
    <property type="component" value="Chromosome"/>
</dbReference>
<dbReference type="RefSeq" id="WP_120773380.1">
    <property type="nucleotide sequence ID" value="NZ_CP032627.1"/>
</dbReference>
<name>A0A387BU72_9LACT</name>
<organism evidence="8 9">
    <name type="scientific">Lactococcus allomyrinae</name>
    <dbReference type="NCBI Taxonomy" id="2419773"/>
    <lineage>
        <taxon>Bacteria</taxon>
        <taxon>Bacillati</taxon>
        <taxon>Bacillota</taxon>
        <taxon>Bacilli</taxon>
        <taxon>Lactobacillales</taxon>
        <taxon>Streptococcaceae</taxon>
        <taxon>Lactococcus</taxon>
    </lineage>
</organism>
<dbReference type="InterPro" id="IPR039424">
    <property type="entry name" value="SBP_5"/>
</dbReference>
<keyword evidence="3" id="KW-0813">Transport</keyword>
<evidence type="ECO:0000256" key="1">
    <source>
        <dbReference type="ARBA" id="ARBA00004196"/>
    </source>
</evidence>
<evidence type="ECO:0000256" key="2">
    <source>
        <dbReference type="ARBA" id="ARBA00005695"/>
    </source>
</evidence>
<dbReference type="Pfam" id="PF00496">
    <property type="entry name" value="SBP_bac_5"/>
    <property type="match status" value="1"/>
</dbReference>
<dbReference type="PANTHER" id="PTHR30290">
    <property type="entry name" value="PERIPLASMIC BINDING COMPONENT OF ABC TRANSPORTER"/>
    <property type="match status" value="1"/>
</dbReference>
<evidence type="ECO:0000259" key="7">
    <source>
        <dbReference type="Pfam" id="PF00496"/>
    </source>
</evidence>
<gene>
    <name evidence="8" type="ORF">D7I46_12210</name>
</gene>
<dbReference type="EMBL" id="CP032627">
    <property type="protein sequence ID" value="AYG02011.1"/>
    <property type="molecule type" value="Genomic_DNA"/>
</dbReference>
<dbReference type="PIRSF" id="PIRSF002741">
    <property type="entry name" value="MppA"/>
    <property type="match status" value="1"/>
</dbReference>
<dbReference type="GO" id="GO:0030313">
    <property type="term" value="C:cell envelope"/>
    <property type="evidence" value="ECO:0007669"/>
    <property type="project" value="UniProtKB-SubCell"/>
</dbReference>
<dbReference type="InterPro" id="IPR000914">
    <property type="entry name" value="SBP_5_dom"/>
</dbReference>
<evidence type="ECO:0000256" key="5">
    <source>
        <dbReference type="ARBA" id="ARBA00022856"/>
    </source>
</evidence>
<keyword evidence="4 6" id="KW-0732">Signal</keyword>
<keyword evidence="9" id="KW-1185">Reference proteome</keyword>
<evidence type="ECO:0000256" key="4">
    <source>
        <dbReference type="ARBA" id="ARBA00022729"/>
    </source>
</evidence>
<protein>
    <submittedName>
        <fullName evidence="8">Peptide ABC transporter substrate-binding protein</fullName>
    </submittedName>
</protein>
<dbReference type="InterPro" id="IPR030678">
    <property type="entry name" value="Peptide/Ni-bd"/>
</dbReference>
<accession>A0A387BU72</accession>